<dbReference type="InterPro" id="IPR007235">
    <property type="entry name" value="Glyco_trans_28_C"/>
</dbReference>
<dbReference type="InterPro" id="IPR052474">
    <property type="entry name" value="UDP-GlcNAc_transferase"/>
</dbReference>
<evidence type="ECO:0000256" key="6">
    <source>
        <dbReference type="ARBA" id="ARBA00048184"/>
    </source>
</evidence>
<dbReference type="AlphaFoldDB" id="A0A1E4TAD8"/>
<keyword evidence="10" id="KW-1185">Reference proteome</keyword>
<comment type="similarity">
    <text evidence="7">Belongs to the glycosyltransferase 28 family.</text>
</comment>
<proteinExistence type="inferred from homology"/>
<dbReference type="GO" id="GO:0006488">
    <property type="term" value="P:dolichol-linked oligosaccharide biosynthetic process"/>
    <property type="evidence" value="ECO:0007669"/>
    <property type="project" value="EnsemblFungi"/>
</dbReference>
<evidence type="ECO:0000256" key="2">
    <source>
        <dbReference type="ARBA" id="ARBA00012614"/>
    </source>
</evidence>
<comment type="function">
    <text evidence="4 7">Involved in protein N-glycosylation. Essential for the second step of the dolichol-linked oligosaccharide pathway.</text>
</comment>
<dbReference type="EC" id="2.4.1.141" evidence="2 7"/>
<organism evidence="9 10">
    <name type="scientific">Tortispora caseinolytica NRRL Y-17796</name>
    <dbReference type="NCBI Taxonomy" id="767744"/>
    <lineage>
        <taxon>Eukaryota</taxon>
        <taxon>Fungi</taxon>
        <taxon>Dikarya</taxon>
        <taxon>Ascomycota</taxon>
        <taxon>Saccharomycotina</taxon>
        <taxon>Trigonopsidomycetes</taxon>
        <taxon>Trigonopsidales</taxon>
        <taxon>Trigonopsidaceae</taxon>
        <taxon>Tortispora</taxon>
    </lineage>
</organism>
<feature type="domain" description="Glycosyl transferase family 28 C-terminal" evidence="8">
    <location>
        <begin position="3"/>
        <end position="140"/>
    </location>
</feature>
<dbReference type="OrthoDB" id="20273at2759"/>
<dbReference type="SUPFAM" id="SSF53756">
    <property type="entry name" value="UDP-Glycosyltransferase/glycogen phosphorylase"/>
    <property type="match status" value="1"/>
</dbReference>
<evidence type="ECO:0000256" key="4">
    <source>
        <dbReference type="ARBA" id="ARBA00024804"/>
    </source>
</evidence>
<evidence type="ECO:0000256" key="7">
    <source>
        <dbReference type="RuleBase" id="RU362128"/>
    </source>
</evidence>
<gene>
    <name evidence="7" type="primary">ALG13</name>
    <name evidence="9" type="ORF">CANCADRAFT_3369</name>
</gene>
<dbReference type="PANTHER" id="PTHR47043:SF1">
    <property type="entry name" value="UDP-N-ACETYLGLUCOSAMINE TRANSFERASE SUBUNIT ALG13"/>
    <property type="match status" value="1"/>
</dbReference>
<dbReference type="GO" id="GO:0098548">
    <property type="term" value="C:cytoplasmic side of Golgi membrane"/>
    <property type="evidence" value="ECO:0007669"/>
    <property type="project" value="EnsemblFungi"/>
</dbReference>
<evidence type="ECO:0000256" key="3">
    <source>
        <dbReference type="ARBA" id="ARBA00017468"/>
    </source>
</evidence>
<evidence type="ECO:0000313" key="10">
    <source>
        <dbReference type="Proteomes" id="UP000095023"/>
    </source>
</evidence>
<evidence type="ECO:0000256" key="5">
    <source>
        <dbReference type="ARBA" id="ARBA00032061"/>
    </source>
</evidence>
<dbReference type="PANTHER" id="PTHR47043">
    <property type="entry name" value="UDP-N-ACETYLGLUCOSAMINE TRANSFERASE SUBUNIT ALG13"/>
    <property type="match status" value="1"/>
</dbReference>
<protein>
    <recommendedName>
        <fullName evidence="3 7">UDP-N-acetylglucosamine transferase subunit ALG13</fullName>
        <ecNumber evidence="2 7">2.4.1.141</ecNumber>
    </recommendedName>
    <alternativeName>
        <fullName evidence="5 7">Asparagine-linked glycosylation protein 13</fullName>
    </alternativeName>
</protein>
<sequence length="188" mass="20568">MRLLVLSGATAPFELLIELILSEEVLQSVYDAGVTELRVQYGMAEAMYEKCRQRLRQRLDDQLDKDAPEWAAVDISGFGLTSKIADEIQAADLVVSHAGTGSILDSLRAGKRLLTVVNPDLMDNHQRQIADRLAAYQYLVSFVPLKREDDKMALGASIQALLGAPIRPLPPPQSTKLANLIDTVAGIV</sequence>
<dbReference type="Gene3D" id="3.40.50.2000">
    <property type="entry name" value="Glycogen Phosphorylase B"/>
    <property type="match status" value="1"/>
</dbReference>
<comment type="subcellular location">
    <subcellularLocation>
        <location evidence="7">Endoplasmic reticulum</location>
    </subcellularLocation>
</comment>
<reference evidence="10" key="1">
    <citation type="submission" date="2016-02" db="EMBL/GenBank/DDBJ databases">
        <title>Comparative genomics of biotechnologically important yeasts.</title>
        <authorList>
            <consortium name="DOE Joint Genome Institute"/>
            <person name="Riley R."/>
            <person name="Haridas S."/>
            <person name="Wolfe K.H."/>
            <person name="Lopes M.R."/>
            <person name="Hittinger C.T."/>
            <person name="Goker M."/>
            <person name="Salamov A."/>
            <person name="Wisecaver J."/>
            <person name="Long T.M."/>
            <person name="Aerts A.L."/>
            <person name="Barry K."/>
            <person name="Choi C."/>
            <person name="Clum A."/>
            <person name="Coughlan A.Y."/>
            <person name="Deshpande S."/>
            <person name="Douglass A.P."/>
            <person name="Hanson S.J."/>
            <person name="Klenk H.-P."/>
            <person name="Labutti K."/>
            <person name="Lapidus A."/>
            <person name="Lindquist E."/>
            <person name="Lipzen A."/>
            <person name="Meier-Kolthoff J.P."/>
            <person name="Ohm R.A."/>
            <person name="Otillar R.P."/>
            <person name="Pangilinan J."/>
            <person name="Peng Y."/>
            <person name="Rokas A."/>
            <person name="Rosa C.A."/>
            <person name="Scheuner C."/>
            <person name="Sibirny A.A."/>
            <person name="Slot J.C."/>
            <person name="Stielow J.B."/>
            <person name="Sun H."/>
            <person name="Kurtzman C.P."/>
            <person name="Blackwell M."/>
            <person name="Jeffries T.W."/>
            <person name="Grigoriev I.V."/>
        </authorList>
    </citation>
    <scope>NUCLEOTIDE SEQUENCE [LARGE SCALE GENOMIC DNA]</scope>
    <source>
        <strain evidence="10">NRRL Y-17796</strain>
    </source>
</reference>
<dbReference type="GO" id="GO:0004577">
    <property type="term" value="F:N-acetylglucosaminyldiphosphodolichol N-acetylglucosaminyltransferase activity"/>
    <property type="evidence" value="ECO:0007669"/>
    <property type="project" value="UniProtKB-EC"/>
</dbReference>
<keyword evidence="7" id="KW-0328">Glycosyltransferase</keyword>
<dbReference type="GO" id="GO:0042802">
    <property type="term" value="F:identical protein binding"/>
    <property type="evidence" value="ECO:0007669"/>
    <property type="project" value="EnsemblFungi"/>
</dbReference>
<comment type="subunit">
    <text evidence="1 7">Heterodimer with ALG14 to form a functional enzyme.</text>
</comment>
<dbReference type="Proteomes" id="UP000095023">
    <property type="component" value="Unassembled WGS sequence"/>
</dbReference>
<name>A0A1E4TAD8_9ASCO</name>
<evidence type="ECO:0000259" key="8">
    <source>
        <dbReference type="Pfam" id="PF04101"/>
    </source>
</evidence>
<dbReference type="EMBL" id="KV453843">
    <property type="protein sequence ID" value="ODV88722.1"/>
    <property type="molecule type" value="Genomic_DNA"/>
</dbReference>
<dbReference type="Pfam" id="PF04101">
    <property type="entry name" value="Glyco_tran_28_C"/>
    <property type="match status" value="1"/>
</dbReference>
<comment type="catalytic activity">
    <reaction evidence="6">
        <text>an N-acetyl-alpha-D-glucosaminyl-diphospho-di-trans,poly-cis-dolichol + UDP-N-acetyl-alpha-D-glucosamine = an N,N'-diacetylchitobiosyl-diphospho-di-trans,poly-cis-dolichol + UDP + H(+)</text>
        <dbReference type="Rhea" id="RHEA:23380"/>
        <dbReference type="Rhea" id="RHEA-COMP:19507"/>
        <dbReference type="Rhea" id="RHEA-COMP:19510"/>
        <dbReference type="ChEBI" id="CHEBI:15378"/>
        <dbReference type="ChEBI" id="CHEBI:57269"/>
        <dbReference type="ChEBI" id="CHEBI:57705"/>
        <dbReference type="ChEBI" id="CHEBI:58223"/>
        <dbReference type="ChEBI" id="CHEBI:58427"/>
        <dbReference type="EC" id="2.4.1.141"/>
    </reaction>
</comment>
<accession>A0A1E4TAD8</accession>
<evidence type="ECO:0000256" key="1">
    <source>
        <dbReference type="ARBA" id="ARBA00011198"/>
    </source>
</evidence>
<keyword evidence="7 9" id="KW-0808">Transferase</keyword>
<evidence type="ECO:0000313" key="9">
    <source>
        <dbReference type="EMBL" id="ODV88722.1"/>
    </source>
</evidence>
<keyword evidence="7" id="KW-0256">Endoplasmic reticulum</keyword>
<dbReference type="GO" id="GO:0043541">
    <property type="term" value="C:UDP-N-acetylglucosamine transferase complex"/>
    <property type="evidence" value="ECO:0007669"/>
    <property type="project" value="EnsemblFungi"/>
</dbReference>
<dbReference type="GO" id="GO:0005829">
    <property type="term" value="C:cytosol"/>
    <property type="evidence" value="ECO:0007669"/>
    <property type="project" value="EnsemblFungi"/>
</dbReference>